<keyword evidence="12" id="KW-1185">Reference proteome</keyword>
<evidence type="ECO:0000256" key="10">
    <source>
        <dbReference type="RuleBase" id="RU004181"/>
    </source>
</evidence>
<evidence type="ECO:0000256" key="4">
    <source>
        <dbReference type="ARBA" id="ARBA00022692"/>
    </source>
</evidence>
<dbReference type="NCBIfam" id="TIGR00077">
    <property type="entry name" value="lspA"/>
    <property type="match status" value="1"/>
</dbReference>
<evidence type="ECO:0000313" key="12">
    <source>
        <dbReference type="Proteomes" id="UP000243297"/>
    </source>
</evidence>
<gene>
    <name evidence="9" type="primary">lspA</name>
    <name evidence="11" type="ORF">SAMN02745191_2423</name>
</gene>
<dbReference type="Proteomes" id="UP000243297">
    <property type="component" value="Unassembled WGS sequence"/>
</dbReference>
<accession>A0A1T4QDZ3</accession>
<dbReference type="GO" id="GO:0005886">
    <property type="term" value="C:plasma membrane"/>
    <property type="evidence" value="ECO:0007669"/>
    <property type="project" value="UniProtKB-SubCell"/>
</dbReference>
<dbReference type="AlphaFoldDB" id="A0A1T4QDZ3"/>
<sequence>MKRKELFILIGILVLDLGTKLIVQSNLDLHHQIPIIDNFFYITYAKNTGAAWSMFSGRVGILTLMSLAGVGLFSYMFSRVPEENKWERISIVLMIAGAAGNLFDRFVFGYVRDFLDFVIFGYDFPIFNIADSALCIGIGLLIVITLFKKEEVNGKN</sequence>
<comment type="similarity">
    <text evidence="1 9 10">Belongs to the peptidase A8 family.</text>
</comment>
<feature type="transmembrane region" description="Helical" evidence="9">
    <location>
        <begin position="126"/>
        <end position="147"/>
    </location>
</feature>
<dbReference type="Pfam" id="PF01252">
    <property type="entry name" value="Peptidase_A8"/>
    <property type="match status" value="1"/>
</dbReference>
<dbReference type="PANTHER" id="PTHR33695">
    <property type="entry name" value="LIPOPROTEIN SIGNAL PEPTIDASE"/>
    <property type="match status" value="1"/>
</dbReference>
<reference evidence="12" key="1">
    <citation type="submission" date="2017-02" db="EMBL/GenBank/DDBJ databases">
        <authorList>
            <person name="Varghese N."/>
            <person name="Submissions S."/>
        </authorList>
    </citation>
    <scope>NUCLEOTIDE SEQUENCE [LARGE SCALE GENOMIC DNA]</scope>
    <source>
        <strain evidence="12">ATCC 25662</strain>
    </source>
</reference>
<dbReference type="HAMAP" id="MF_00161">
    <property type="entry name" value="LspA"/>
    <property type="match status" value="1"/>
</dbReference>
<keyword evidence="8 9" id="KW-0472">Membrane</keyword>
<evidence type="ECO:0000256" key="6">
    <source>
        <dbReference type="ARBA" id="ARBA00022801"/>
    </source>
</evidence>
<protein>
    <recommendedName>
        <fullName evidence="9">Lipoprotein signal peptidase</fullName>
        <ecNumber evidence="9">3.4.23.36</ecNumber>
    </recommendedName>
    <alternativeName>
        <fullName evidence="9">Prolipoprotein signal peptidase</fullName>
    </alternativeName>
    <alternativeName>
        <fullName evidence="9">Signal peptidase II</fullName>
        <shortName evidence="9">SPase II</shortName>
    </alternativeName>
</protein>
<keyword evidence="6 9" id="KW-0378">Hydrolase</keyword>
<keyword evidence="5 9" id="KW-0064">Aspartyl protease</keyword>
<feature type="active site" evidence="9">
    <location>
        <position position="131"/>
    </location>
</feature>
<dbReference type="PRINTS" id="PR00781">
    <property type="entry name" value="LIPOSIGPTASE"/>
</dbReference>
<evidence type="ECO:0000256" key="5">
    <source>
        <dbReference type="ARBA" id="ARBA00022750"/>
    </source>
</evidence>
<keyword evidence="2 9" id="KW-1003">Cell membrane</keyword>
<dbReference type="STRING" id="118967.SAMN02745191_2423"/>
<comment type="function">
    <text evidence="9">This protein specifically catalyzes the removal of signal peptides from prolipoproteins.</text>
</comment>
<evidence type="ECO:0000256" key="2">
    <source>
        <dbReference type="ARBA" id="ARBA00022475"/>
    </source>
</evidence>
<organism evidence="11 12">
    <name type="scientific">Anaerorhabdus furcosa</name>
    <dbReference type="NCBI Taxonomy" id="118967"/>
    <lineage>
        <taxon>Bacteria</taxon>
        <taxon>Bacillati</taxon>
        <taxon>Bacillota</taxon>
        <taxon>Erysipelotrichia</taxon>
        <taxon>Erysipelotrichales</taxon>
        <taxon>Erysipelotrichaceae</taxon>
        <taxon>Anaerorhabdus</taxon>
    </lineage>
</organism>
<keyword evidence="3 9" id="KW-0645">Protease</keyword>
<dbReference type="InterPro" id="IPR001872">
    <property type="entry name" value="Peptidase_A8"/>
</dbReference>
<evidence type="ECO:0000256" key="9">
    <source>
        <dbReference type="HAMAP-Rule" id="MF_00161"/>
    </source>
</evidence>
<feature type="transmembrane region" description="Helical" evidence="9">
    <location>
        <begin position="89"/>
        <end position="111"/>
    </location>
</feature>
<proteinExistence type="inferred from homology"/>
<dbReference type="EMBL" id="FUWY01000009">
    <property type="protein sequence ID" value="SKA01807.1"/>
    <property type="molecule type" value="Genomic_DNA"/>
</dbReference>
<keyword evidence="7 9" id="KW-1133">Transmembrane helix</keyword>
<comment type="catalytic activity">
    <reaction evidence="9">
        <text>Release of signal peptides from bacterial membrane prolipoproteins. Hydrolyzes -Xaa-Yaa-Zaa-|-(S,diacylglyceryl)Cys-, in which Xaa is hydrophobic (preferably Leu), and Yaa (Ala or Ser) and Zaa (Gly or Ala) have small, neutral side chains.</text>
        <dbReference type="EC" id="3.4.23.36"/>
    </reaction>
</comment>
<dbReference type="UniPathway" id="UPA00665"/>
<comment type="pathway">
    <text evidence="9">Protein modification; lipoprotein biosynthesis (signal peptide cleavage).</text>
</comment>
<feature type="active site" evidence="9">
    <location>
        <position position="113"/>
    </location>
</feature>
<dbReference type="OrthoDB" id="9810259at2"/>
<name>A0A1T4QDZ3_9FIRM</name>
<keyword evidence="4 9" id="KW-0812">Transmembrane</keyword>
<dbReference type="PANTHER" id="PTHR33695:SF1">
    <property type="entry name" value="LIPOPROTEIN SIGNAL PEPTIDASE"/>
    <property type="match status" value="1"/>
</dbReference>
<comment type="caution">
    <text evidence="9">Lacks conserved residue(s) required for the propagation of feature annotation.</text>
</comment>
<dbReference type="RefSeq" id="WP_078712804.1">
    <property type="nucleotide sequence ID" value="NZ_FUWY01000009.1"/>
</dbReference>
<dbReference type="GO" id="GO:0006508">
    <property type="term" value="P:proteolysis"/>
    <property type="evidence" value="ECO:0007669"/>
    <property type="project" value="UniProtKB-KW"/>
</dbReference>
<feature type="transmembrane region" description="Helical" evidence="9">
    <location>
        <begin position="59"/>
        <end position="77"/>
    </location>
</feature>
<evidence type="ECO:0000256" key="3">
    <source>
        <dbReference type="ARBA" id="ARBA00022670"/>
    </source>
</evidence>
<evidence type="ECO:0000256" key="8">
    <source>
        <dbReference type="ARBA" id="ARBA00023136"/>
    </source>
</evidence>
<evidence type="ECO:0000256" key="1">
    <source>
        <dbReference type="ARBA" id="ARBA00006139"/>
    </source>
</evidence>
<comment type="subcellular location">
    <subcellularLocation>
        <location evidence="9">Cell membrane</location>
        <topology evidence="9">Multi-pass membrane protein</topology>
    </subcellularLocation>
</comment>
<evidence type="ECO:0000313" key="11">
    <source>
        <dbReference type="EMBL" id="SKA01807.1"/>
    </source>
</evidence>
<evidence type="ECO:0000256" key="7">
    <source>
        <dbReference type="ARBA" id="ARBA00022989"/>
    </source>
</evidence>
<dbReference type="GO" id="GO:0004190">
    <property type="term" value="F:aspartic-type endopeptidase activity"/>
    <property type="evidence" value="ECO:0007669"/>
    <property type="project" value="UniProtKB-UniRule"/>
</dbReference>
<dbReference type="EC" id="3.4.23.36" evidence="9"/>